<evidence type="ECO:0000256" key="4">
    <source>
        <dbReference type="ARBA" id="ARBA00023125"/>
    </source>
</evidence>
<accession>A0A0C2HM05</accession>
<dbReference type="AlphaFoldDB" id="A0A0C2HM05"/>
<evidence type="ECO:0000259" key="6">
    <source>
        <dbReference type="PROSITE" id="PS50045"/>
    </source>
</evidence>
<dbReference type="Gene3D" id="1.10.8.60">
    <property type="match status" value="1"/>
</dbReference>
<dbReference type="CDD" id="cd00009">
    <property type="entry name" value="AAA"/>
    <property type="match status" value="1"/>
</dbReference>
<dbReference type="GO" id="GO:0006355">
    <property type="term" value="P:regulation of DNA-templated transcription"/>
    <property type="evidence" value="ECO:0007669"/>
    <property type="project" value="InterPro"/>
</dbReference>
<feature type="domain" description="Sigma-54 factor interaction" evidence="6">
    <location>
        <begin position="132"/>
        <end position="361"/>
    </location>
</feature>
<dbReference type="PROSITE" id="PS00676">
    <property type="entry name" value="SIGMA54_INTERACT_2"/>
    <property type="match status" value="1"/>
</dbReference>
<dbReference type="PRINTS" id="PR01590">
    <property type="entry name" value="HTHFIS"/>
</dbReference>
<evidence type="ECO:0000256" key="5">
    <source>
        <dbReference type="ARBA" id="ARBA00023163"/>
    </source>
</evidence>
<dbReference type="InterPro" id="IPR025943">
    <property type="entry name" value="Sigma_54_int_dom_ATP-bd_2"/>
</dbReference>
<dbReference type="InterPro" id="IPR009057">
    <property type="entry name" value="Homeodomain-like_sf"/>
</dbReference>
<dbReference type="PROSITE" id="PS00688">
    <property type="entry name" value="SIGMA54_INTERACT_3"/>
    <property type="match status" value="1"/>
</dbReference>
<evidence type="ECO:0000313" key="8">
    <source>
        <dbReference type="Proteomes" id="UP000035068"/>
    </source>
</evidence>
<dbReference type="SUPFAM" id="SSF52540">
    <property type="entry name" value="P-loop containing nucleoside triphosphate hydrolases"/>
    <property type="match status" value="1"/>
</dbReference>
<name>A0A0C2HM05_9BACT</name>
<keyword evidence="4" id="KW-0238">DNA-binding</keyword>
<dbReference type="InterPro" id="IPR058031">
    <property type="entry name" value="AAA_lid_NorR"/>
</dbReference>
<dbReference type="Pfam" id="PF00158">
    <property type="entry name" value="Sigma54_activat"/>
    <property type="match status" value="1"/>
</dbReference>
<keyword evidence="3" id="KW-0805">Transcription regulation</keyword>
<proteinExistence type="predicted"/>
<dbReference type="GO" id="GO:0043565">
    <property type="term" value="F:sequence-specific DNA binding"/>
    <property type="evidence" value="ECO:0007669"/>
    <property type="project" value="InterPro"/>
</dbReference>
<evidence type="ECO:0000256" key="1">
    <source>
        <dbReference type="ARBA" id="ARBA00022741"/>
    </source>
</evidence>
<dbReference type="Pfam" id="PF02954">
    <property type="entry name" value="HTH_8"/>
    <property type="match status" value="1"/>
</dbReference>
<dbReference type="InterPro" id="IPR027417">
    <property type="entry name" value="P-loop_NTPase"/>
</dbReference>
<keyword evidence="8" id="KW-1185">Reference proteome</keyword>
<dbReference type="Gene3D" id="1.10.10.60">
    <property type="entry name" value="Homeodomain-like"/>
    <property type="match status" value="1"/>
</dbReference>
<evidence type="ECO:0000256" key="3">
    <source>
        <dbReference type="ARBA" id="ARBA00023015"/>
    </source>
</evidence>
<evidence type="ECO:0000256" key="2">
    <source>
        <dbReference type="ARBA" id="ARBA00022840"/>
    </source>
</evidence>
<sequence>MSAANSPSSHLPVPAPDLVVCSSANQWRIERISPALAQLLGTVHGPVEGRKLGVVFADCVPSLVDLAHEAASRGEPLEGVPVRLSRNGGSVALTAQIHPGGLTEDYRGQRVLFRFQPAAAQTAEAVQEFHGIVGGSPAIAEVVRKIGLYAASDASVVISGETGTGKELVARALHLESPRRQGPYVVMNCAAIAEDLLESELFGHEKGAFTGAVRTHRGRFERAHGGSLFLDELGDMPLHTQAKLLRVLEAGRLERVGGEHEQQVDVRVLCATNVPLERAVNEGRFRTDLYHRLAVLRIHLPPLRSRGEDIPQLVQHFLHLFNRKYGRVIHRLTPEALQILQSYVWPGNVRELRNVLERVYVETQAEVIGARAFGEWIRERQSFAPGGWDVEAGMERSRNQSPIFTPFQSQRLPRSLPAGGAGVFDAEIVASEGLGQSDRSTRPAQLDADKIRQAYQAADGNLAEAARLLGVHRATLYRYLRKLRLEREDLGSGETT</sequence>
<dbReference type="InterPro" id="IPR025944">
    <property type="entry name" value="Sigma_54_int_dom_CS"/>
</dbReference>
<dbReference type="InterPro" id="IPR002197">
    <property type="entry name" value="HTH_Fis"/>
</dbReference>
<dbReference type="Gene3D" id="3.40.50.300">
    <property type="entry name" value="P-loop containing nucleotide triphosphate hydrolases"/>
    <property type="match status" value="1"/>
</dbReference>
<dbReference type="EMBL" id="JWJD01000006">
    <property type="protein sequence ID" value="KIH76010.1"/>
    <property type="molecule type" value="Genomic_DNA"/>
</dbReference>
<dbReference type="InterPro" id="IPR003593">
    <property type="entry name" value="AAA+_ATPase"/>
</dbReference>
<dbReference type="SUPFAM" id="SSF46689">
    <property type="entry name" value="Homeodomain-like"/>
    <property type="match status" value="1"/>
</dbReference>
<keyword evidence="1" id="KW-0547">Nucleotide-binding</keyword>
<dbReference type="Proteomes" id="UP000035068">
    <property type="component" value="Unassembled WGS sequence"/>
</dbReference>
<dbReference type="FunFam" id="3.40.50.300:FF:000006">
    <property type="entry name" value="DNA-binding transcriptional regulator NtrC"/>
    <property type="match status" value="1"/>
</dbReference>
<dbReference type="InterPro" id="IPR025662">
    <property type="entry name" value="Sigma_54_int_dom_ATP-bd_1"/>
</dbReference>
<reference evidence="7 8" key="1">
    <citation type="submission" date="2014-12" db="EMBL/GenBank/DDBJ databases">
        <title>Genomes of Geoalkalibacter ferrihydriticus and Geoalkalibacter subterraneus, two haloalkaliphilic metal-reducing members of the Geobacteraceae.</title>
        <authorList>
            <person name="Badalamenti J.P."/>
            <person name="Torres C.I."/>
            <person name="Krajmalnik-Brown R."/>
            <person name="Bond D.R."/>
        </authorList>
    </citation>
    <scope>NUCLEOTIDE SEQUENCE [LARGE SCALE GENOMIC DNA]</scope>
    <source>
        <strain evidence="7 8">DSM 17813</strain>
    </source>
</reference>
<protein>
    <submittedName>
        <fullName evidence="7">Fis family transcriptional regulator</fullName>
    </submittedName>
</protein>
<dbReference type="PANTHER" id="PTHR32071">
    <property type="entry name" value="TRANSCRIPTIONAL REGULATORY PROTEIN"/>
    <property type="match status" value="1"/>
</dbReference>
<gene>
    <name evidence="7" type="ORF">GFER_13280</name>
</gene>
<dbReference type="InterPro" id="IPR002078">
    <property type="entry name" value="Sigma_54_int"/>
</dbReference>
<dbReference type="Pfam" id="PF25601">
    <property type="entry name" value="AAA_lid_14"/>
    <property type="match status" value="1"/>
</dbReference>
<organism evidence="7 8">
    <name type="scientific">Geoalkalibacter ferrihydriticus DSM 17813</name>
    <dbReference type="NCBI Taxonomy" id="1121915"/>
    <lineage>
        <taxon>Bacteria</taxon>
        <taxon>Pseudomonadati</taxon>
        <taxon>Thermodesulfobacteriota</taxon>
        <taxon>Desulfuromonadia</taxon>
        <taxon>Desulfuromonadales</taxon>
        <taxon>Geoalkalibacteraceae</taxon>
        <taxon>Geoalkalibacter</taxon>
    </lineage>
</organism>
<dbReference type="PROSITE" id="PS00675">
    <property type="entry name" value="SIGMA54_INTERACT_1"/>
    <property type="match status" value="1"/>
</dbReference>
<comment type="caution">
    <text evidence="7">The sequence shown here is derived from an EMBL/GenBank/DDBJ whole genome shotgun (WGS) entry which is preliminary data.</text>
</comment>
<evidence type="ECO:0000313" key="7">
    <source>
        <dbReference type="EMBL" id="KIH76010.1"/>
    </source>
</evidence>
<dbReference type="GO" id="GO:0005524">
    <property type="term" value="F:ATP binding"/>
    <property type="evidence" value="ECO:0007669"/>
    <property type="project" value="UniProtKB-KW"/>
</dbReference>
<dbReference type="SMART" id="SM00382">
    <property type="entry name" value="AAA"/>
    <property type="match status" value="1"/>
</dbReference>
<dbReference type="PANTHER" id="PTHR32071:SF57">
    <property type="entry name" value="C4-DICARBOXYLATE TRANSPORT TRANSCRIPTIONAL REGULATORY PROTEIN DCTD"/>
    <property type="match status" value="1"/>
</dbReference>
<dbReference type="PROSITE" id="PS50045">
    <property type="entry name" value="SIGMA54_INTERACT_4"/>
    <property type="match status" value="1"/>
</dbReference>
<keyword evidence="5" id="KW-0804">Transcription</keyword>
<keyword evidence="2" id="KW-0067">ATP-binding</keyword>